<sequence length="277" mass="30933">MKPENFLFDAGTGRLAVADFGIASFTSQELLTLVETSPQQRLANFNYAAPEQRRRGAAVDGRADIYALGLMLNELFTGEVPHGTNYKLIGDASAEYAFMDPIVAKMTTQNPDSRPSSIAVVKDLIEQNRQLELSRQRLSEIANTVVYEGEVTDPLAHEPPKLVGATWDDGLLRLTLDRPVHQKWVSALQNMGNYSSVMGHGPHTFQFSGQMVTTSMPAHSVQHAVDHFKTWLPNTTKTLHYNLLAEAKRKASEERARLEQARQQEETRMKVNSAIRI</sequence>
<dbReference type="GO" id="GO:0004674">
    <property type="term" value="F:protein serine/threonine kinase activity"/>
    <property type="evidence" value="ECO:0007669"/>
    <property type="project" value="TreeGrafter"/>
</dbReference>
<keyword evidence="5" id="KW-0175">Coiled coil</keyword>
<protein>
    <recommendedName>
        <fullName evidence="6">Protein kinase domain-containing protein</fullName>
    </recommendedName>
</protein>
<dbReference type="PANTHER" id="PTHR43289">
    <property type="entry name" value="MITOGEN-ACTIVATED PROTEIN KINASE KINASE KINASE 20-RELATED"/>
    <property type="match status" value="1"/>
</dbReference>
<dbReference type="PANTHER" id="PTHR43289:SF34">
    <property type="entry name" value="SERINE_THREONINE-PROTEIN KINASE YBDM-RELATED"/>
    <property type="match status" value="1"/>
</dbReference>
<dbReference type="GO" id="GO:0005524">
    <property type="term" value="F:ATP binding"/>
    <property type="evidence" value="ECO:0007669"/>
    <property type="project" value="UniProtKB-KW"/>
</dbReference>
<evidence type="ECO:0000256" key="5">
    <source>
        <dbReference type="SAM" id="Coils"/>
    </source>
</evidence>
<keyword evidence="2" id="KW-0547">Nucleotide-binding</keyword>
<dbReference type="Proteomes" id="UP000216215">
    <property type="component" value="Unassembled WGS sequence"/>
</dbReference>
<dbReference type="Pfam" id="PF00069">
    <property type="entry name" value="Pkinase"/>
    <property type="match status" value="1"/>
</dbReference>
<keyword evidence="3" id="KW-0418">Kinase</keyword>
<dbReference type="SUPFAM" id="SSF56112">
    <property type="entry name" value="Protein kinase-like (PK-like)"/>
    <property type="match status" value="1"/>
</dbReference>
<evidence type="ECO:0000313" key="7">
    <source>
        <dbReference type="EMBL" id="PAQ01090.1"/>
    </source>
</evidence>
<dbReference type="RefSeq" id="WP_095485759.1">
    <property type="nucleotide sequence ID" value="NZ_CP088151.1"/>
</dbReference>
<gene>
    <name evidence="7" type="ORF">CIT25_17290</name>
</gene>
<feature type="coiled-coil region" evidence="5">
    <location>
        <begin position="241"/>
        <end position="268"/>
    </location>
</feature>
<organism evidence="7 8">
    <name type="scientific">Mesorhizobium mediterraneum</name>
    <dbReference type="NCBI Taxonomy" id="43617"/>
    <lineage>
        <taxon>Bacteria</taxon>
        <taxon>Pseudomonadati</taxon>
        <taxon>Pseudomonadota</taxon>
        <taxon>Alphaproteobacteria</taxon>
        <taxon>Hyphomicrobiales</taxon>
        <taxon>Phyllobacteriaceae</taxon>
        <taxon>Mesorhizobium</taxon>
    </lineage>
</organism>
<evidence type="ECO:0000256" key="1">
    <source>
        <dbReference type="ARBA" id="ARBA00022679"/>
    </source>
</evidence>
<keyword evidence="1" id="KW-0808">Transferase</keyword>
<dbReference type="EMBL" id="NPKI01000018">
    <property type="protein sequence ID" value="PAQ01090.1"/>
    <property type="molecule type" value="Genomic_DNA"/>
</dbReference>
<dbReference type="InterPro" id="IPR000719">
    <property type="entry name" value="Prot_kinase_dom"/>
</dbReference>
<evidence type="ECO:0000256" key="2">
    <source>
        <dbReference type="ARBA" id="ARBA00022741"/>
    </source>
</evidence>
<feature type="domain" description="Protein kinase" evidence="6">
    <location>
        <begin position="1"/>
        <end position="131"/>
    </location>
</feature>
<dbReference type="InterPro" id="IPR011009">
    <property type="entry name" value="Kinase-like_dom_sf"/>
</dbReference>
<dbReference type="Gene3D" id="1.10.510.10">
    <property type="entry name" value="Transferase(Phosphotransferase) domain 1"/>
    <property type="match status" value="1"/>
</dbReference>
<proteinExistence type="predicted"/>
<dbReference type="PROSITE" id="PS50011">
    <property type="entry name" value="PROTEIN_KINASE_DOM"/>
    <property type="match status" value="1"/>
</dbReference>
<keyword evidence="8" id="KW-1185">Reference proteome</keyword>
<evidence type="ECO:0000259" key="6">
    <source>
        <dbReference type="PROSITE" id="PS50011"/>
    </source>
</evidence>
<evidence type="ECO:0000256" key="3">
    <source>
        <dbReference type="ARBA" id="ARBA00022777"/>
    </source>
</evidence>
<evidence type="ECO:0000256" key="4">
    <source>
        <dbReference type="ARBA" id="ARBA00022840"/>
    </source>
</evidence>
<reference evidence="8" key="1">
    <citation type="submission" date="2017-08" db="EMBL/GenBank/DDBJ databases">
        <title>Mesorhizobium wenxinae sp. nov., a novel rhizobial species isolated from root nodules of chickpea (Cicer arietinum L.).</title>
        <authorList>
            <person name="Zhang J."/>
        </authorList>
    </citation>
    <scope>NUCLEOTIDE SEQUENCE [LARGE SCALE GENOMIC DNA]</scope>
    <source>
        <strain evidence="8">USDA 3392</strain>
    </source>
</reference>
<evidence type="ECO:0000313" key="8">
    <source>
        <dbReference type="Proteomes" id="UP000216215"/>
    </source>
</evidence>
<name>A0AB36R907_9HYPH</name>
<keyword evidence="4" id="KW-0067">ATP-binding</keyword>
<dbReference type="AlphaFoldDB" id="A0AB36R907"/>
<comment type="caution">
    <text evidence="7">The sequence shown here is derived from an EMBL/GenBank/DDBJ whole genome shotgun (WGS) entry which is preliminary data.</text>
</comment>
<accession>A0AB36R907</accession>